<feature type="region of interest" description="Disordered" evidence="1">
    <location>
        <begin position="1"/>
        <end position="55"/>
    </location>
</feature>
<dbReference type="GO" id="GO:0043130">
    <property type="term" value="F:ubiquitin binding"/>
    <property type="evidence" value="ECO:0007669"/>
    <property type="project" value="InterPro"/>
</dbReference>
<dbReference type="InterPro" id="IPR042575">
    <property type="entry name" value="UBAP1_C"/>
</dbReference>
<feature type="compositionally biased region" description="Low complexity" evidence="1">
    <location>
        <begin position="17"/>
        <end position="31"/>
    </location>
</feature>
<dbReference type="OrthoDB" id="2018023at2759"/>
<dbReference type="Gene3D" id="1.20.120.1920">
    <property type="entry name" value="UBAP1 SOUBA domain"/>
    <property type="match status" value="1"/>
</dbReference>
<dbReference type="Proteomes" id="UP000886520">
    <property type="component" value="Chromosome 8"/>
</dbReference>
<dbReference type="EMBL" id="JABFUD020000008">
    <property type="protein sequence ID" value="KAI5076601.1"/>
    <property type="molecule type" value="Genomic_DNA"/>
</dbReference>
<proteinExistence type="predicted"/>
<keyword evidence="3" id="KW-1185">Reference proteome</keyword>
<evidence type="ECO:0000313" key="2">
    <source>
        <dbReference type="EMBL" id="KAI5076601.1"/>
    </source>
</evidence>
<organism evidence="2 3">
    <name type="scientific">Adiantum capillus-veneris</name>
    <name type="common">Maidenhair fern</name>
    <dbReference type="NCBI Taxonomy" id="13818"/>
    <lineage>
        <taxon>Eukaryota</taxon>
        <taxon>Viridiplantae</taxon>
        <taxon>Streptophyta</taxon>
        <taxon>Embryophyta</taxon>
        <taxon>Tracheophyta</taxon>
        <taxon>Polypodiopsida</taxon>
        <taxon>Polypodiidae</taxon>
        <taxon>Polypodiales</taxon>
        <taxon>Pteridineae</taxon>
        <taxon>Pteridaceae</taxon>
        <taxon>Vittarioideae</taxon>
        <taxon>Adiantum</taxon>
    </lineage>
</organism>
<evidence type="ECO:0000313" key="3">
    <source>
        <dbReference type="Proteomes" id="UP000886520"/>
    </source>
</evidence>
<dbReference type="PANTHER" id="PTHR15960">
    <property type="entry name" value="LD44032P"/>
    <property type="match status" value="1"/>
</dbReference>
<dbReference type="AlphaFoldDB" id="A0A9D4ZKM5"/>
<reference evidence="2" key="1">
    <citation type="submission" date="2021-01" db="EMBL/GenBank/DDBJ databases">
        <title>Adiantum capillus-veneris genome.</title>
        <authorList>
            <person name="Fang Y."/>
            <person name="Liao Q."/>
        </authorList>
    </citation>
    <scope>NUCLEOTIDE SEQUENCE</scope>
    <source>
        <strain evidence="2">H3</strain>
        <tissue evidence="2">Leaf</tissue>
    </source>
</reference>
<dbReference type="GO" id="GO:0043162">
    <property type="term" value="P:ubiquitin-dependent protein catabolic process via the multivesicular body sorting pathway"/>
    <property type="evidence" value="ECO:0007669"/>
    <property type="project" value="InterPro"/>
</dbReference>
<dbReference type="GO" id="GO:0000813">
    <property type="term" value="C:ESCRT I complex"/>
    <property type="evidence" value="ECO:0007669"/>
    <property type="project" value="InterPro"/>
</dbReference>
<evidence type="ECO:0000256" key="1">
    <source>
        <dbReference type="SAM" id="MobiDB-lite"/>
    </source>
</evidence>
<comment type="caution">
    <text evidence="2">The sequence shown here is derived from an EMBL/GenBank/DDBJ whole genome shotgun (WGS) entry which is preliminary data.</text>
</comment>
<accession>A0A9D4ZKM5</accession>
<protein>
    <submittedName>
        <fullName evidence="2">Uncharacterized protein</fullName>
    </submittedName>
</protein>
<dbReference type="PANTHER" id="PTHR15960:SF5">
    <property type="entry name" value="LD44032P"/>
    <property type="match status" value="1"/>
</dbReference>
<feature type="compositionally biased region" description="Pro residues" evidence="1">
    <location>
        <begin position="36"/>
        <end position="51"/>
    </location>
</feature>
<sequence length="298" mass="32754">MDIVYPNPGSTSSFNTRQQQQHQQPRYPYPQLAQPVGPPYGRPPPPVPSNPPARTGIRVALKPEYRLAPPPELLPLMEDIPQSTFQFDFDLERKILEESRKEGSSFIGSLRRPSSLSRVADAAGTAAQEDPVVAKYTSMGLNKEAVVLAIATYGDVQTKVVDFVASYDVLREMGFEPDKIADGQDNAVKTSLPFLRIVIKQFEEQGQSMLESFEFGAELCWGPCPLCIASLMSVSYSFMNEKNTACSVRTRSSKDLLVLFYTKIRKSVEVGMHASMHSSCDNLGGMQCGGVGFFAPGS</sequence>
<name>A0A9D4ZKM5_ADICA</name>
<gene>
    <name evidence="2" type="ORF">GOP47_0008666</name>
</gene>
<dbReference type="InterPro" id="IPR038870">
    <property type="entry name" value="UBAP1"/>
</dbReference>